<feature type="compositionally biased region" description="Basic and acidic residues" evidence="1">
    <location>
        <begin position="57"/>
        <end position="68"/>
    </location>
</feature>
<dbReference type="PANTHER" id="PTHR42345">
    <property type="entry name" value="TPR_REGION DOMAIN-CONTAINING PROTEIN"/>
    <property type="match status" value="1"/>
</dbReference>
<dbReference type="OrthoDB" id="5420387at2759"/>
<dbReference type="Proteomes" id="UP000799444">
    <property type="component" value="Unassembled WGS sequence"/>
</dbReference>
<feature type="region of interest" description="Disordered" evidence="1">
    <location>
        <begin position="810"/>
        <end position="885"/>
    </location>
</feature>
<gene>
    <name evidence="2" type="ORF">EJ04DRAFT_487877</name>
</gene>
<feature type="compositionally biased region" description="Basic residues" evidence="1">
    <location>
        <begin position="846"/>
        <end position="855"/>
    </location>
</feature>
<evidence type="ECO:0000313" key="2">
    <source>
        <dbReference type="EMBL" id="KAF2737566.1"/>
    </source>
</evidence>
<organism evidence="2 3">
    <name type="scientific">Polyplosphaeria fusca</name>
    <dbReference type="NCBI Taxonomy" id="682080"/>
    <lineage>
        <taxon>Eukaryota</taxon>
        <taxon>Fungi</taxon>
        <taxon>Dikarya</taxon>
        <taxon>Ascomycota</taxon>
        <taxon>Pezizomycotina</taxon>
        <taxon>Dothideomycetes</taxon>
        <taxon>Pleosporomycetidae</taxon>
        <taxon>Pleosporales</taxon>
        <taxon>Tetraplosphaeriaceae</taxon>
        <taxon>Polyplosphaeria</taxon>
    </lineage>
</organism>
<evidence type="ECO:0000256" key="1">
    <source>
        <dbReference type="SAM" id="MobiDB-lite"/>
    </source>
</evidence>
<feature type="compositionally biased region" description="Basic residues" evidence="1">
    <location>
        <begin position="22"/>
        <end position="36"/>
    </location>
</feature>
<comment type="caution">
    <text evidence="2">The sequence shown here is derived from an EMBL/GenBank/DDBJ whole genome shotgun (WGS) entry which is preliminary data.</text>
</comment>
<dbReference type="EMBL" id="ML996115">
    <property type="protein sequence ID" value="KAF2737566.1"/>
    <property type="molecule type" value="Genomic_DNA"/>
</dbReference>
<dbReference type="AlphaFoldDB" id="A0A9P4V5L3"/>
<keyword evidence="3" id="KW-1185">Reference proteome</keyword>
<reference evidence="2" key="1">
    <citation type="journal article" date="2020" name="Stud. Mycol.">
        <title>101 Dothideomycetes genomes: a test case for predicting lifestyles and emergence of pathogens.</title>
        <authorList>
            <person name="Haridas S."/>
            <person name="Albert R."/>
            <person name="Binder M."/>
            <person name="Bloem J."/>
            <person name="Labutti K."/>
            <person name="Salamov A."/>
            <person name="Andreopoulos B."/>
            <person name="Baker S."/>
            <person name="Barry K."/>
            <person name="Bills G."/>
            <person name="Bluhm B."/>
            <person name="Cannon C."/>
            <person name="Castanera R."/>
            <person name="Culley D."/>
            <person name="Daum C."/>
            <person name="Ezra D."/>
            <person name="Gonzalez J."/>
            <person name="Henrissat B."/>
            <person name="Kuo A."/>
            <person name="Liang C."/>
            <person name="Lipzen A."/>
            <person name="Lutzoni F."/>
            <person name="Magnuson J."/>
            <person name="Mondo S."/>
            <person name="Nolan M."/>
            <person name="Ohm R."/>
            <person name="Pangilinan J."/>
            <person name="Park H.-J."/>
            <person name="Ramirez L."/>
            <person name="Alfaro M."/>
            <person name="Sun H."/>
            <person name="Tritt A."/>
            <person name="Yoshinaga Y."/>
            <person name="Zwiers L.-H."/>
            <person name="Turgeon B."/>
            <person name="Goodwin S."/>
            <person name="Spatafora J."/>
            <person name="Crous P."/>
            <person name="Grigoriev I."/>
        </authorList>
    </citation>
    <scope>NUCLEOTIDE SEQUENCE</scope>
    <source>
        <strain evidence="2">CBS 125425</strain>
    </source>
</reference>
<feature type="compositionally biased region" description="Basic and acidic residues" evidence="1">
    <location>
        <begin position="92"/>
        <end position="110"/>
    </location>
</feature>
<sequence length="1011" mass="112966">MPLRKQRKESAEAPSGPGEAKRSKRERLRHFFRRKQKDQQADAIPAPVKNGLSPRKPARDSKIADSPRHAKSKSSVDVTEANVEKVPQAHLPRADIDAEKKDKEQDKAHPLSEDHIHALFSGAPHFSIRVTDNAQLPAVTYPWDAELKTKDVSDSLQLAQPAYSAATLHPHLTLQREVDDHGKRFQGYDIGQFEVPSMLSAQGIEPGTVGFHFFLELPMSDYFVTNLQQSQSSNGFLEGVRNKEQMQSNPEKLGIRRFDRDMMYDRLVELGDLVEAFHDSPERMTILNNQSSGDLYANLFGKFLSPPKFDGATDDPTGIKVQIDALLKILRLRGIWYDFSLVEWRIRLGQILWSDPDLDDHDSRHRPLWTNREILLLQILLSCELLLRLDAVSSMDAETVIDHIHVNPQEWQGFLKLKTRKTDWDLVLARRFLDNILVVKESDKPDTPSPRKRTFLSILSREEPQETQEPDIVFLPRHQNRQLTGFIHFAETLQWPGLDAVVKDMARKLGVMDPTVESNDLLSPYGSFLEPNTPTSMSVYGTPLASPHPTNGMPDGYFGRMSKPEMSRSDSRSLKVPLTSTILEQASNTIVDTSNIGGWLSRSFLTGFILPGEAISHFLMSTLLENDKLAIAALGDSANLYGGFIYSEKSWWSKASVVGRVLGCLEGTYECMGWLCISKLPEGGTDGWFATNERQLLHEQPPRISSEVEKDFVAADSAIVPSGIYEDVKPEDLTLPVDPSTPPIPSIEFTKWQLTPVVVEFSETVESPGSGSEPETFMASLTFTSFNSRLTHTFTLSNDIQFVTSFPCTPPTPSSPAGIPQILKRSLSRSSSKRSVHSTKSGSNRPSRRPSRRNSHGYEPLMSHPPESPSLGPTRAYSPVPDEDLGETLTSQLTAAPMTMHPLHMSYKYKMVPVSEILDLAFQLPFKMPEVTSPAPSSLSSPLDDNKDRSLEEDRTVLILDARSSRELELLARAWCAEKGLHAIVGRVGRTCVACCVREARGLGIKVVIRI</sequence>
<accession>A0A9P4V5L3</accession>
<feature type="region of interest" description="Disordered" evidence="1">
    <location>
        <begin position="1"/>
        <end position="110"/>
    </location>
</feature>
<dbReference type="PANTHER" id="PTHR42345:SF2">
    <property type="entry name" value="HELICASE-LIKE PROTEIN"/>
    <property type="match status" value="1"/>
</dbReference>
<proteinExistence type="predicted"/>
<protein>
    <submittedName>
        <fullName evidence="2">Uncharacterized protein</fullName>
    </submittedName>
</protein>
<name>A0A9P4V5L3_9PLEO</name>
<evidence type="ECO:0000313" key="3">
    <source>
        <dbReference type="Proteomes" id="UP000799444"/>
    </source>
</evidence>